<dbReference type="InterPro" id="IPR052539">
    <property type="entry name" value="MGD_biosynthesis_adapter"/>
</dbReference>
<evidence type="ECO:0000313" key="3">
    <source>
        <dbReference type="Proteomes" id="UP000270678"/>
    </source>
</evidence>
<evidence type="ECO:0000259" key="1">
    <source>
        <dbReference type="Pfam" id="PF03205"/>
    </source>
</evidence>
<dbReference type="CDD" id="cd03116">
    <property type="entry name" value="MobB"/>
    <property type="match status" value="1"/>
</dbReference>
<protein>
    <submittedName>
        <fullName evidence="2">Molybdopterin-guanine dinucleotide biosynthesis protein B</fullName>
    </submittedName>
</protein>
<proteinExistence type="predicted"/>
<name>A0A3Q9I8P8_9BACL</name>
<dbReference type="GO" id="GO:0005525">
    <property type="term" value="F:GTP binding"/>
    <property type="evidence" value="ECO:0007669"/>
    <property type="project" value="InterPro"/>
</dbReference>
<dbReference type="GO" id="GO:0006777">
    <property type="term" value="P:Mo-molybdopterin cofactor biosynthetic process"/>
    <property type="evidence" value="ECO:0007669"/>
    <property type="project" value="InterPro"/>
</dbReference>
<dbReference type="SUPFAM" id="SSF52540">
    <property type="entry name" value="P-loop containing nucleoside triphosphate hydrolases"/>
    <property type="match status" value="1"/>
</dbReference>
<sequence length="202" mass="22018">MSKPFVIQIVGYKDSGKTTLIGRVLSLFSSMNLRVAVIKHDAHGFEMDHSGTDTYAYRQHGAVAIAITSPYQTALIEEQETPLKELIERFGGYDLILVEGHKQEVFPKIVMLRSGEDRILLQELNQVKACVVRETETVENGKAANGVPLTERAEHNPSQSAGAGQALLEGDFTAAPVVHFAADEIEKIAAWILSEAGLTALC</sequence>
<dbReference type="NCBIfam" id="TIGR00176">
    <property type="entry name" value="mobB"/>
    <property type="match status" value="1"/>
</dbReference>
<organism evidence="2 3">
    <name type="scientific">Paenibacillus lutimineralis</name>
    <dbReference type="NCBI Taxonomy" id="2707005"/>
    <lineage>
        <taxon>Bacteria</taxon>
        <taxon>Bacillati</taxon>
        <taxon>Bacillota</taxon>
        <taxon>Bacilli</taxon>
        <taxon>Bacillales</taxon>
        <taxon>Paenibacillaceae</taxon>
        <taxon>Paenibacillus</taxon>
    </lineage>
</organism>
<dbReference type="EMBL" id="CP034346">
    <property type="protein sequence ID" value="AZS15047.1"/>
    <property type="molecule type" value="Genomic_DNA"/>
</dbReference>
<feature type="domain" description="Molybdopterin-guanine dinucleotide biosynthesis protein B (MobB)" evidence="1">
    <location>
        <begin position="6"/>
        <end position="131"/>
    </location>
</feature>
<dbReference type="Proteomes" id="UP000270678">
    <property type="component" value="Chromosome"/>
</dbReference>
<dbReference type="PANTHER" id="PTHR40072">
    <property type="entry name" value="MOLYBDOPTERIN-GUANINE DINUCLEOTIDE BIOSYNTHESIS ADAPTER PROTEIN-RELATED"/>
    <property type="match status" value="1"/>
</dbReference>
<dbReference type="KEGG" id="plut:EI981_11620"/>
<gene>
    <name evidence="2" type="primary">mobB</name>
    <name evidence="2" type="ORF">EI981_11620</name>
</gene>
<reference evidence="3" key="1">
    <citation type="submission" date="2018-12" db="EMBL/GenBank/DDBJ databases">
        <title>Complete genome sequence of Paenibacillus sp. MBLB1234.</title>
        <authorList>
            <person name="Nam Y.-D."/>
            <person name="Kang J."/>
            <person name="Chung W.-H."/>
            <person name="Park Y.S."/>
        </authorList>
    </citation>
    <scope>NUCLEOTIDE SEQUENCE [LARGE SCALE GENOMIC DNA]</scope>
    <source>
        <strain evidence="3">MBLB1234</strain>
    </source>
</reference>
<dbReference type="PANTHER" id="PTHR40072:SF1">
    <property type="entry name" value="MOLYBDOPTERIN-GUANINE DINUCLEOTIDE BIOSYNTHESIS ADAPTER PROTEIN"/>
    <property type="match status" value="1"/>
</dbReference>
<dbReference type="InterPro" id="IPR027417">
    <property type="entry name" value="P-loop_NTPase"/>
</dbReference>
<keyword evidence="3" id="KW-1185">Reference proteome</keyword>
<evidence type="ECO:0000313" key="2">
    <source>
        <dbReference type="EMBL" id="AZS15047.1"/>
    </source>
</evidence>
<dbReference type="RefSeq" id="WP_126998276.1">
    <property type="nucleotide sequence ID" value="NZ_CP034346.1"/>
</dbReference>
<dbReference type="Gene3D" id="3.40.50.300">
    <property type="entry name" value="P-loop containing nucleotide triphosphate hydrolases"/>
    <property type="match status" value="1"/>
</dbReference>
<dbReference type="AlphaFoldDB" id="A0A3Q9I8P8"/>
<accession>A0A3Q9I8P8</accession>
<dbReference type="InterPro" id="IPR004435">
    <property type="entry name" value="MobB_dom"/>
</dbReference>
<dbReference type="OrthoDB" id="9786803at2"/>
<dbReference type="Pfam" id="PF03205">
    <property type="entry name" value="MobB"/>
    <property type="match status" value="1"/>
</dbReference>